<evidence type="ECO:0000256" key="1">
    <source>
        <dbReference type="SAM" id="MobiDB-lite"/>
    </source>
</evidence>
<feature type="region of interest" description="Disordered" evidence="1">
    <location>
        <begin position="423"/>
        <end position="442"/>
    </location>
</feature>
<feature type="region of interest" description="Disordered" evidence="1">
    <location>
        <begin position="89"/>
        <end position="115"/>
    </location>
</feature>
<reference evidence="2" key="2">
    <citation type="submission" date="2024-08" db="UniProtKB">
        <authorList>
            <consortium name="EnsemblMetazoa"/>
        </authorList>
    </citation>
    <scope>IDENTIFICATION</scope>
</reference>
<feature type="region of interest" description="Disordered" evidence="1">
    <location>
        <begin position="548"/>
        <end position="568"/>
    </location>
</feature>
<dbReference type="KEGG" id="dpa:109543039"/>
<proteinExistence type="predicted"/>
<keyword evidence="3" id="KW-1185">Reference proteome</keyword>
<feature type="region of interest" description="Disordered" evidence="1">
    <location>
        <begin position="238"/>
        <end position="259"/>
    </location>
</feature>
<accession>A0AAR5Q4H7</accession>
<feature type="region of interest" description="Disordered" evidence="1">
    <location>
        <begin position="313"/>
        <end position="344"/>
    </location>
</feature>
<dbReference type="Proteomes" id="UP000019118">
    <property type="component" value="Unassembled WGS sequence"/>
</dbReference>
<organism evidence="2 3">
    <name type="scientific">Dendroctonus ponderosae</name>
    <name type="common">Mountain pine beetle</name>
    <dbReference type="NCBI Taxonomy" id="77166"/>
    <lineage>
        <taxon>Eukaryota</taxon>
        <taxon>Metazoa</taxon>
        <taxon>Ecdysozoa</taxon>
        <taxon>Arthropoda</taxon>
        <taxon>Hexapoda</taxon>
        <taxon>Insecta</taxon>
        <taxon>Pterygota</taxon>
        <taxon>Neoptera</taxon>
        <taxon>Endopterygota</taxon>
        <taxon>Coleoptera</taxon>
        <taxon>Polyphaga</taxon>
        <taxon>Cucujiformia</taxon>
        <taxon>Curculionidae</taxon>
        <taxon>Scolytinae</taxon>
        <taxon>Dendroctonus</taxon>
    </lineage>
</organism>
<dbReference type="AlphaFoldDB" id="A0AAR5Q4H7"/>
<name>A0AAR5Q4H7_DENPD</name>
<protein>
    <submittedName>
        <fullName evidence="2">Uncharacterized protein</fullName>
    </submittedName>
</protein>
<dbReference type="EnsemblMetazoa" id="XM_019912553.1">
    <property type="protein sequence ID" value="XP_019768112.1"/>
    <property type="gene ID" value="LOC109543039"/>
</dbReference>
<sequence>MPLLLARQLSSGSLAAIVEKCQRQPSQSPPPDYELQLSNSHLDLLLLSKPPKLTLPSDEGFESDIDTISLLSSENETFAGDKLAAAAPLTETDSANGGSGTESETETEKTNTLTQKNVNCIKEGLEKQAAVVASSSSRESFDLADCICYADVNYPDVLVFVIKQEALVFKFANLEKLQTFYTNFTTLKAVANQRTYSASGLGKQSSKYNLLQRTDHNGVTHIEIKKQTNVASIQDAPKRALEAPQASPKGKDVNTRQRAQSKLISDVKFNTVGPKPRIVRSSSIENILHIDRGHLVKGADAAGGLRKVWNSAEDLLDSDSPRRPERRRKKKPAPPPPQPDKAEDVLSGQFVRVNVHVDPLQHARLVAKSTANEPHPKKLSQNFNLLGKALLRAPKPETATLNRPQRVPLYEKHHSWTNSVPRILKKSSRSKSETRSGPQSLQPMAYRYMDASRDLVPFPCPPNQNNAMFLNATGLKSRADPLQGKQIDPIQHQPRISFGYNVPGGVSKHPMGNRVFGLTPKLKDFSRGETPIGPKWGSASDLTYLGGDRNNLKSSIKSGEPAGRKKNEKKVTFSAYTTVQVV</sequence>
<reference evidence="3" key="1">
    <citation type="journal article" date="2013" name="Genome Biol.">
        <title>Draft genome of the mountain pine beetle, Dendroctonus ponderosae Hopkins, a major forest pest.</title>
        <authorList>
            <person name="Keeling C.I."/>
            <person name="Yuen M.M."/>
            <person name="Liao N.Y."/>
            <person name="Docking T.R."/>
            <person name="Chan S.K."/>
            <person name="Taylor G.A."/>
            <person name="Palmquist D.L."/>
            <person name="Jackman S.D."/>
            <person name="Nguyen A."/>
            <person name="Li M."/>
            <person name="Henderson H."/>
            <person name="Janes J.K."/>
            <person name="Zhao Y."/>
            <person name="Pandoh P."/>
            <person name="Moore R."/>
            <person name="Sperling F.A."/>
            <person name="Huber D.P."/>
            <person name="Birol I."/>
            <person name="Jones S.J."/>
            <person name="Bohlmann J."/>
        </authorList>
    </citation>
    <scope>NUCLEOTIDE SEQUENCE</scope>
</reference>
<evidence type="ECO:0000313" key="2">
    <source>
        <dbReference type="EnsemblMetazoa" id="XP_019768112.1"/>
    </source>
</evidence>
<evidence type="ECO:0000313" key="3">
    <source>
        <dbReference type="Proteomes" id="UP000019118"/>
    </source>
</evidence>
<dbReference type="GeneID" id="109543039"/>